<accession>A0A645BIQ8</accession>
<keyword evidence="1" id="KW-0812">Transmembrane</keyword>
<keyword evidence="1" id="KW-0472">Membrane</keyword>
<comment type="caution">
    <text evidence="2">The sequence shown here is derived from an EMBL/GenBank/DDBJ whole genome shotgun (WGS) entry which is preliminary data.</text>
</comment>
<reference evidence="2" key="1">
    <citation type="submission" date="2019-08" db="EMBL/GenBank/DDBJ databases">
        <authorList>
            <person name="Kucharzyk K."/>
            <person name="Murdoch R.W."/>
            <person name="Higgins S."/>
            <person name="Loffler F."/>
        </authorList>
    </citation>
    <scope>NUCLEOTIDE SEQUENCE</scope>
</reference>
<protein>
    <submittedName>
        <fullName evidence="2">Uncharacterized protein</fullName>
    </submittedName>
</protein>
<dbReference type="EMBL" id="VSSQ01018444">
    <property type="protein sequence ID" value="MPM61624.1"/>
    <property type="molecule type" value="Genomic_DNA"/>
</dbReference>
<proteinExistence type="predicted"/>
<dbReference type="AlphaFoldDB" id="A0A645BIQ8"/>
<keyword evidence="1" id="KW-1133">Transmembrane helix</keyword>
<evidence type="ECO:0000313" key="2">
    <source>
        <dbReference type="EMBL" id="MPM61624.1"/>
    </source>
</evidence>
<sequence length="89" mass="10041">MKKTKLSSYFIFISFFTLVTILVTIIQKSYSNLIDPINKVSTSSYEKIKNSQLDLDIIDEISKRSINFDENSLINNNSIPEASASSTTL</sequence>
<name>A0A645BIQ8_9ZZZZ</name>
<feature type="transmembrane region" description="Helical" evidence="1">
    <location>
        <begin position="6"/>
        <end position="26"/>
    </location>
</feature>
<evidence type="ECO:0000256" key="1">
    <source>
        <dbReference type="SAM" id="Phobius"/>
    </source>
</evidence>
<gene>
    <name evidence="2" type="ORF">SDC9_108484</name>
</gene>
<organism evidence="2">
    <name type="scientific">bioreactor metagenome</name>
    <dbReference type="NCBI Taxonomy" id="1076179"/>
    <lineage>
        <taxon>unclassified sequences</taxon>
        <taxon>metagenomes</taxon>
        <taxon>ecological metagenomes</taxon>
    </lineage>
</organism>